<evidence type="ECO:0000313" key="2">
    <source>
        <dbReference type="Proteomes" id="UP000192761"/>
    </source>
</evidence>
<reference evidence="1 2" key="1">
    <citation type="submission" date="2017-04" db="EMBL/GenBank/DDBJ databases">
        <authorList>
            <person name="Afonso C.L."/>
            <person name="Miller P.J."/>
            <person name="Scott M.A."/>
            <person name="Spackman E."/>
            <person name="Goraichik I."/>
            <person name="Dimitrov K.M."/>
            <person name="Suarez D.L."/>
            <person name="Swayne D.E."/>
        </authorList>
    </citation>
    <scope>NUCLEOTIDE SEQUENCE [LARGE SCALE GENOMIC DNA]</scope>
    <source>
        <strain evidence="1 2">DSM 23236</strain>
    </source>
</reference>
<organism evidence="1 2">
    <name type="scientific">Andreprevotia lacus DSM 23236</name>
    <dbReference type="NCBI Taxonomy" id="1121001"/>
    <lineage>
        <taxon>Bacteria</taxon>
        <taxon>Pseudomonadati</taxon>
        <taxon>Pseudomonadota</taxon>
        <taxon>Betaproteobacteria</taxon>
        <taxon>Neisseriales</taxon>
        <taxon>Chitinibacteraceae</taxon>
        <taxon>Andreprevotia</taxon>
    </lineage>
</organism>
<gene>
    <name evidence="1" type="ORF">SAMN02745857_02665</name>
</gene>
<dbReference type="AlphaFoldDB" id="A0A1W1XSX6"/>
<dbReference type="RefSeq" id="WP_084091298.1">
    <property type="nucleotide sequence ID" value="NZ_FWXD01000015.1"/>
</dbReference>
<name>A0A1W1XSX6_9NEIS</name>
<dbReference type="OrthoDB" id="8588059at2"/>
<proteinExistence type="predicted"/>
<sequence length="172" mass="18817">MEGVIYRKTQSGLDEMITRANGLSVKLRQLLIQIDGLKPVSALVTPLSGRELVQGLMSLEWDGLIEKIGTVPVAPATGKASEHAAANGATGADSGLISSSQIERIRQVLQMCNRAHLQGELDDWLDTTLPRANTELALNSCLDFWNMRMQERGQAANARTYMQQITAILQKN</sequence>
<keyword evidence="2" id="KW-1185">Reference proteome</keyword>
<dbReference type="EMBL" id="FWXD01000015">
    <property type="protein sequence ID" value="SMC26952.1"/>
    <property type="molecule type" value="Genomic_DNA"/>
</dbReference>
<dbReference type="Proteomes" id="UP000192761">
    <property type="component" value="Unassembled WGS sequence"/>
</dbReference>
<evidence type="ECO:0000313" key="1">
    <source>
        <dbReference type="EMBL" id="SMC26952.1"/>
    </source>
</evidence>
<accession>A0A1W1XSX6</accession>
<protein>
    <submittedName>
        <fullName evidence="1">Uncharacterized protein</fullName>
    </submittedName>
</protein>